<organism evidence="2 3">
    <name type="scientific">Eimeria tenella</name>
    <name type="common">Coccidian parasite</name>
    <dbReference type="NCBI Taxonomy" id="5802"/>
    <lineage>
        <taxon>Eukaryota</taxon>
        <taxon>Sar</taxon>
        <taxon>Alveolata</taxon>
        <taxon>Apicomplexa</taxon>
        <taxon>Conoidasida</taxon>
        <taxon>Coccidia</taxon>
        <taxon>Eucoccidiorida</taxon>
        <taxon>Eimeriorina</taxon>
        <taxon>Eimeriidae</taxon>
        <taxon>Eimeria</taxon>
    </lineage>
</organism>
<dbReference type="EMBL" id="HG678261">
    <property type="protein sequence ID" value="CDJ45446.1"/>
    <property type="molecule type" value="Genomic_DNA"/>
</dbReference>
<name>U6L5M9_EIMTE</name>
<gene>
    <name evidence="2" type="ORF">ETH_00000855</name>
</gene>
<evidence type="ECO:0000313" key="3">
    <source>
        <dbReference type="Proteomes" id="UP000030747"/>
    </source>
</evidence>
<reference evidence="2" key="1">
    <citation type="submission" date="2013-10" db="EMBL/GenBank/DDBJ databases">
        <title>Genomic analysis of the causative agents of coccidiosis in chickens.</title>
        <authorList>
            <person name="Reid A.J."/>
            <person name="Blake D."/>
            <person name="Billington K."/>
            <person name="Browne H."/>
            <person name="Dunn M."/>
            <person name="Hung S."/>
            <person name="Kawahara F."/>
            <person name="Miranda-Saavedra D."/>
            <person name="Mourier T."/>
            <person name="Nagra H."/>
            <person name="Otto T.D."/>
            <person name="Rawlings N."/>
            <person name="Sanchez A."/>
            <person name="Sanders M."/>
            <person name="Subramaniam C."/>
            <person name="Tay Y."/>
            <person name="Dear P."/>
            <person name="Doerig C."/>
            <person name="Gruber A."/>
            <person name="Parkinson J."/>
            <person name="Shirley M."/>
            <person name="Wan K.L."/>
            <person name="Berriman M."/>
            <person name="Tomley F."/>
            <person name="Pain A."/>
        </authorList>
    </citation>
    <scope>NUCLEOTIDE SEQUENCE [LARGE SCALE GENOMIC DNA]</scope>
    <source>
        <strain evidence="2">Houghton</strain>
    </source>
</reference>
<proteinExistence type="predicted"/>
<feature type="compositionally biased region" description="Basic residues" evidence="1">
    <location>
        <begin position="1"/>
        <end position="11"/>
    </location>
</feature>
<dbReference type="RefSeq" id="XP_013236192.1">
    <property type="nucleotide sequence ID" value="XM_013380738.1"/>
</dbReference>
<evidence type="ECO:0000256" key="1">
    <source>
        <dbReference type="SAM" id="MobiDB-lite"/>
    </source>
</evidence>
<evidence type="ECO:0000313" key="2">
    <source>
        <dbReference type="EMBL" id="CDJ45446.1"/>
    </source>
</evidence>
<keyword evidence="3" id="KW-1185">Reference proteome</keyword>
<feature type="compositionally biased region" description="Low complexity" evidence="1">
    <location>
        <begin position="33"/>
        <end position="44"/>
    </location>
</feature>
<protein>
    <submittedName>
        <fullName evidence="2">Uncharacterized protein</fullName>
    </submittedName>
</protein>
<dbReference type="GeneID" id="25249390"/>
<dbReference type="VEuPathDB" id="ToxoDB:ETH_00000855"/>
<dbReference type="AlphaFoldDB" id="U6L5M9"/>
<feature type="region of interest" description="Disordered" evidence="1">
    <location>
        <begin position="1"/>
        <end position="67"/>
    </location>
</feature>
<reference evidence="2" key="2">
    <citation type="submission" date="2013-10" db="EMBL/GenBank/DDBJ databases">
        <authorList>
            <person name="Aslett M."/>
        </authorList>
    </citation>
    <scope>NUCLEOTIDE SEQUENCE [LARGE SCALE GENOMIC DNA]</scope>
    <source>
        <strain evidence="2">Houghton</strain>
    </source>
</reference>
<sequence length="144" mass="15165">MQQQKQRRMQRHQILLAGDPQYTNTEEEKQNIPTLRPPATTARPDGLPDISPDLSEPPVPVQEPAPTITGKLLSNCRRAGDVSAPGEAIGSNEADELTEAAAAREAAACASSALAHGHPIVSDAGETCGVATWYKAASTATELL</sequence>
<accession>U6L5M9</accession>
<dbReference type="VEuPathDB" id="ToxoDB:ETH2_0318800"/>
<dbReference type="OrthoDB" id="10431971at2759"/>
<dbReference type="Proteomes" id="UP000030747">
    <property type="component" value="Unassembled WGS sequence"/>
</dbReference>